<comment type="caution">
    <text evidence="2">The sequence shown here is derived from an EMBL/GenBank/DDBJ whole genome shotgun (WGS) entry which is preliminary data.</text>
</comment>
<proteinExistence type="predicted"/>
<organism evidence="2 3">
    <name type="scientific">Dioscorea zingiberensis</name>
    <dbReference type="NCBI Taxonomy" id="325984"/>
    <lineage>
        <taxon>Eukaryota</taxon>
        <taxon>Viridiplantae</taxon>
        <taxon>Streptophyta</taxon>
        <taxon>Embryophyta</taxon>
        <taxon>Tracheophyta</taxon>
        <taxon>Spermatophyta</taxon>
        <taxon>Magnoliopsida</taxon>
        <taxon>Liliopsida</taxon>
        <taxon>Dioscoreales</taxon>
        <taxon>Dioscoreaceae</taxon>
        <taxon>Dioscorea</taxon>
    </lineage>
</organism>
<dbReference type="PANTHER" id="PTHR33737:SF19">
    <property type="entry name" value="BNAA10G12980D PROTEIN"/>
    <property type="match status" value="1"/>
</dbReference>
<keyword evidence="3" id="KW-1185">Reference proteome</keyword>
<dbReference type="AlphaFoldDB" id="A0A9D5D9H9"/>
<dbReference type="GO" id="GO:0008017">
    <property type="term" value="F:microtubule binding"/>
    <property type="evidence" value="ECO:0007669"/>
    <property type="project" value="InterPro"/>
</dbReference>
<name>A0A9D5D9H9_9LILI</name>
<evidence type="ECO:0000313" key="3">
    <source>
        <dbReference type="Proteomes" id="UP001085076"/>
    </source>
</evidence>
<sequence length="185" mass="20181">MVAGDPFGMEEDDLGKKQICPSPDGYMDDKENICAGNDLVVPKETPMLRPRSSRKAKGFNLRKSLAWNNAFFTEEGVLDPMELSTLTTGSVSKMNGTSLSVNKGAMSPLMRFNHSGERSKPAFHDLEEKMCSKGSAKSRVKDAKGSKTISKLEVSIHGEPDMDVVSERISSGKEGGKYKQDESSI</sequence>
<reference evidence="2" key="2">
    <citation type="journal article" date="2022" name="Hortic Res">
        <title>The genome of Dioscorea zingiberensis sheds light on the biosynthesis, origin and evolution of the medicinally important diosgenin saponins.</title>
        <authorList>
            <person name="Li Y."/>
            <person name="Tan C."/>
            <person name="Li Z."/>
            <person name="Guo J."/>
            <person name="Li S."/>
            <person name="Chen X."/>
            <person name="Wang C."/>
            <person name="Dai X."/>
            <person name="Yang H."/>
            <person name="Song W."/>
            <person name="Hou L."/>
            <person name="Xu J."/>
            <person name="Tong Z."/>
            <person name="Xu A."/>
            <person name="Yuan X."/>
            <person name="Wang W."/>
            <person name="Yang Q."/>
            <person name="Chen L."/>
            <person name="Sun Z."/>
            <person name="Wang K."/>
            <person name="Pan B."/>
            <person name="Chen J."/>
            <person name="Bao Y."/>
            <person name="Liu F."/>
            <person name="Qi X."/>
            <person name="Gang D.R."/>
            <person name="Wen J."/>
            <person name="Li J."/>
        </authorList>
    </citation>
    <scope>NUCLEOTIDE SEQUENCE</scope>
    <source>
        <strain evidence="2">Dzin_1.0</strain>
    </source>
</reference>
<evidence type="ECO:0000313" key="2">
    <source>
        <dbReference type="EMBL" id="KAJ0987688.1"/>
    </source>
</evidence>
<dbReference type="OrthoDB" id="1931260at2759"/>
<feature type="region of interest" description="Disordered" evidence="1">
    <location>
        <begin position="1"/>
        <end position="22"/>
    </location>
</feature>
<feature type="compositionally biased region" description="Basic and acidic residues" evidence="1">
    <location>
        <begin position="170"/>
        <end position="185"/>
    </location>
</feature>
<protein>
    <submittedName>
        <fullName evidence="2">Uncharacterized protein</fullName>
    </submittedName>
</protein>
<dbReference type="EMBL" id="JAGGNH010000001">
    <property type="protein sequence ID" value="KAJ0987688.1"/>
    <property type="molecule type" value="Genomic_DNA"/>
</dbReference>
<dbReference type="InterPro" id="IPR045882">
    <property type="entry name" value="GPT1/2"/>
</dbReference>
<reference evidence="2" key="1">
    <citation type="submission" date="2021-03" db="EMBL/GenBank/DDBJ databases">
        <authorList>
            <person name="Li Z."/>
            <person name="Yang C."/>
        </authorList>
    </citation>
    <scope>NUCLEOTIDE SEQUENCE</scope>
    <source>
        <strain evidence="2">Dzin_1.0</strain>
        <tissue evidence="2">Leaf</tissue>
    </source>
</reference>
<accession>A0A9D5D9H9</accession>
<feature type="region of interest" description="Disordered" evidence="1">
    <location>
        <begin position="131"/>
        <end position="185"/>
    </location>
</feature>
<dbReference type="Proteomes" id="UP001085076">
    <property type="component" value="Miscellaneous, Linkage group lg01"/>
</dbReference>
<evidence type="ECO:0000256" key="1">
    <source>
        <dbReference type="SAM" id="MobiDB-lite"/>
    </source>
</evidence>
<gene>
    <name evidence="2" type="ORF">J5N97_006044</name>
</gene>
<dbReference type="PANTHER" id="PTHR33737">
    <property type="entry name" value="OS05G0121800 PROTEIN"/>
    <property type="match status" value="1"/>
</dbReference>